<dbReference type="Gene3D" id="3.80.10.10">
    <property type="entry name" value="Ribonuclease Inhibitor"/>
    <property type="match status" value="1"/>
</dbReference>
<sequence>MPSFVPQRDLDHMDLHPSDSRDVWTFDQRATSGLSNICDRVYKHDGNLLSAQAEWYTRAFFLGSSASGYPSTLHSQSSTVVKHARESLEELEKVFSFVEQLRLILGAQCQSARRDVDALALRTGFSSLPDDLVAEILVFATRPLKIIPNVHIDIVAEMQALAEARTLSHVCRRFRSLVLNRSQIWGVISERMNSLSEVTFCTQHSKTAPMTVVVEHFGVLQSSGRSGFPQKINSRFQAFFETCLLSSNRWRSLILGKNSYPDTAWTSFRWTVVRTNLLSISQITKNLILPAIQRLSVDYSTFPSQSHLDAELHPYLRWSMPKLTELKLSGCHPPPAQTTFSCTLRSLSIHFNTKSGPAYSMSKLTSFLSSCKVLETVNLHFVDWTSVANMSDPPFAVTKVQKVLLSFYKCTSAIVTAICGAIHFPEATTLRLTLSDLRFVPTSTNGHQESASSKYESLIRAFLLRHPSIESLELSFHPYMHAYTPIVPPIQVLPELEVLSLSFGSWKELVFWKDTTLLATAFRIPPIRRLELTGFDLEEDWPSVNKWVERFFARMKWQDDLDAYEMFTIFCGDRRRMESCQSGVAAEVCAYLPYEKISFLETR</sequence>
<evidence type="ECO:0000313" key="1">
    <source>
        <dbReference type="EMBL" id="KLO13165.1"/>
    </source>
</evidence>
<organism evidence="1 2">
    <name type="scientific">Schizopora paradoxa</name>
    <dbReference type="NCBI Taxonomy" id="27342"/>
    <lineage>
        <taxon>Eukaryota</taxon>
        <taxon>Fungi</taxon>
        <taxon>Dikarya</taxon>
        <taxon>Basidiomycota</taxon>
        <taxon>Agaricomycotina</taxon>
        <taxon>Agaricomycetes</taxon>
        <taxon>Hymenochaetales</taxon>
        <taxon>Schizoporaceae</taxon>
        <taxon>Schizopora</taxon>
    </lineage>
</organism>
<reference evidence="1 2" key="1">
    <citation type="submission" date="2015-04" db="EMBL/GenBank/DDBJ databases">
        <title>Complete genome sequence of Schizopora paradoxa KUC8140, a cosmopolitan wood degrader in East Asia.</title>
        <authorList>
            <consortium name="DOE Joint Genome Institute"/>
            <person name="Min B."/>
            <person name="Park H."/>
            <person name="Jang Y."/>
            <person name="Kim J.-J."/>
            <person name="Kim K.H."/>
            <person name="Pangilinan J."/>
            <person name="Lipzen A."/>
            <person name="Riley R."/>
            <person name="Grigoriev I.V."/>
            <person name="Spatafora J.W."/>
            <person name="Choi I.-G."/>
        </authorList>
    </citation>
    <scope>NUCLEOTIDE SEQUENCE [LARGE SCALE GENOMIC DNA]</scope>
    <source>
        <strain evidence="1 2">KUC8140</strain>
    </source>
</reference>
<dbReference type="SUPFAM" id="SSF52047">
    <property type="entry name" value="RNI-like"/>
    <property type="match status" value="1"/>
</dbReference>
<dbReference type="SUPFAM" id="SSF47616">
    <property type="entry name" value="GST C-terminal domain-like"/>
    <property type="match status" value="1"/>
</dbReference>
<dbReference type="InParanoid" id="A0A0H2RMI4"/>
<dbReference type="InterPro" id="IPR032675">
    <property type="entry name" value="LRR_dom_sf"/>
</dbReference>
<dbReference type="EMBL" id="KQ085964">
    <property type="protein sequence ID" value="KLO13165.1"/>
    <property type="molecule type" value="Genomic_DNA"/>
</dbReference>
<evidence type="ECO:0000313" key="2">
    <source>
        <dbReference type="Proteomes" id="UP000053477"/>
    </source>
</evidence>
<name>A0A0H2RMI4_9AGAM</name>
<protein>
    <recommendedName>
        <fullName evidence="3">F-box domain-containing protein</fullName>
    </recommendedName>
</protein>
<gene>
    <name evidence="1" type="ORF">SCHPADRAFT_928745</name>
</gene>
<dbReference type="AlphaFoldDB" id="A0A0H2RMI4"/>
<proteinExistence type="predicted"/>
<keyword evidence="2" id="KW-1185">Reference proteome</keyword>
<accession>A0A0H2RMI4</accession>
<dbReference type="Proteomes" id="UP000053477">
    <property type="component" value="Unassembled WGS sequence"/>
</dbReference>
<evidence type="ECO:0008006" key="3">
    <source>
        <dbReference type="Google" id="ProtNLM"/>
    </source>
</evidence>
<dbReference type="InterPro" id="IPR036282">
    <property type="entry name" value="Glutathione-S-Trfase_C_sf"/>
</dbReference>